<evidence type="ECO:0000259" key="11">
    <source>
        <dbReference type="Pfam" id="PF01756"/>
    </source>
</evidence>
<dbReference type="AlphaFoldDB" id="A0A7R9BRA0"/>
<keyword evidence="10" id="KW-0576">Peroxisome</keyword>
<dbReference type="EMBL" id="OA883563">
    <property type="protein sequence ID" value="CAD7279164.1"/>
    <property type="molecule type" value="Genomic_DNA"/>
</dbReference>
<keyword evidence="7" id="KW-0276">Fatty acid metabolism</keyword>
<protein>
    <recommendedName>
        <fullName evidence="15">Acyl-CoA oxidase C-terminal domain-containing protein</fullName>
    </recommendedName>
</protein>
<keyword evidence="8" id="KW-0560">Oxidoreductase</keyword>
<evidence type="ECO:0000313" key="13">
    <source>
        <dbReference type="EMBL" id="CAD7279164.1"/>
    </source>
</evidence>
<keyword evidence="9" id="KW-0443">Lipid metabolism</keyword>
<dbReference type="PANTHER" id="PTHR10909">
    <property type="entry name" value="ELECTRON TRANSPORT OXIDOREDUCTASE"/>
    <property type="match status" value="1"/>
</dbReference>
<feature type="domain" description="Acyl-CoA oxidase C-terminal" evidence="11">
    <location>
        <begin position="137"/>
        <end position="311"/>
    </location>
</feature>
<evidence type="ECO:0000256" key="9">
    <source>
        <dbReference type="ARBA" id="ARBA00023098"/>
    </source>
</evidence>
<dbReference type="InterPro" id="IPR012258">
    <property type="entry name" value="Acyl-CoA_oxidase"/>
</dbReference>
<name>A0A7R9BRA0_9CRUS</name>
<dbReference type="EMBL" id="CAJPEX010001526">
    <property type="protein sequence ID" value="CAG0919316.1"/>
    <property type="molecule type" value="Genomic_DNA"/>
</dbReference>
<organism evidence="13">
    <name type="scientific">Notodromas monacha</name>
    <dbReference type="NCBI Taxonomy" id="399045"/>
    <lineage>
        <taxon>Eukaryota</taxon>
        <taxon>Metazoa</taxon>
        <taxon>Ecdysozoa</taxon>
        <taxon>Arthropoda</taxon>
        <taxon>Crustacea</taxon>
        <taxon>Oligostraca</taxon>
        <taxon>Ostracoda</taxon>
        <taxon>Podocopa</taxon>
        <taxon>Podocopida</taxon>
        <taxon>Cypridocopina</taxon>
        <taxon>Cypridoidea</taxon>
        <taxon>Cyprididae</taxon>
        <taxon>Notodromas</taxon>
    </lineage>
</organism>
<comment type="pathway">
    <text evidence="3">Lipid metabolism; peroxisomal fatty acid beta-oxidation.</text>
</comment>
<comment type="similarity">
    <text evidence="4">Belongs to the acyl-CoA oxidase family.</text>
</comment>
<sequence length="316" mass="34970">MKLFPALAFCFGVEFASEEVWKEYNSVTASIDRGDVSTLPMLHIRSCCLKVIVSSCSAEFVDILRRACGGHGFMMSSCFPKLYGQTTAACTYEGDNTVLLLQVARGILKPSFKWSKPVTGSLFIPAEKKVNLASVPGIFTTVARNRVEACQIELDQLQKSGLSTDAAWNSMGMRLIAAAESYGRQVVMDSFVAKLFTASVSPEILRVLKSLCRLLATSWIRRYSGEFITYGGLTAVDIQLIDECLEAELKEIRPNAVGIVDAFDFRDEILNSALGCYDGNVYERLLETAKKSPLNKKDVPDAFEKYLKPLMMQSKL</sequence>
<comment type="cofactor">
    <cofactor evidence="1">
        <name>FAD</name>
        <dbReference type="ChEBI" id="CHEBI:57692"/>
    </cofactor>
</comment>
<dbReference type="PANTHER" id="PTHR10909:SF250">
    <property type="entry name" value="PEROXISOMAL ACYL-COENZYME A OXIDASE 1"/>
    <property type="match status" value="1"/>
</dbReference>
<evidence type="ECO:0000259" key="12">
    <source>
        <dbReference type="Pfam" id="PF22924"/>
    </source>
</evidence>
<dbReference type="InterPro" id="IPR055060">
    <property type="entry name" value="ACOX_C_alpha1"/>
</dbReference>
<evidence type="ECO:0000256" key="5">
    <source>
        <dbReference type="ARBA" id="ARBA00022630"/>
    </source>
</evidence>
<dbReference type="SUPFAM" id="SSF47203">
    <property type="entry name" value="Acyl-CoA dehydrogenase C-terminal domain-like"/>
    <property type="match status" value="2"/>
</dbReference>
<reference evidence="13" key="1">
    <citation type="submission" date="2020-11" db="EMBL/GenBank/DDBJ databases">
        <authorList>
            <person name="Tran Van P."/>
        </authorList>
    </citation>
    <scope>NUCLEOTIDE SEQUENCE</scope>
</reference>
<dbReference type="Pfam" id="PF01756">
    <property type="entry name" value="ACOX"/>
    <property type="match status" value="1"/>
</dbReference>
<dbReference type="InterPro" id="IPR002655">
    <property type="entry name" value="Acyl-CoA_oxidase_C"/>
</dbReference>
<evidence type="ECO:0000256" key="6">
    <source>
        <dbReference type="ARBA" id="ARBA00022827"/>
    </source>
</evidence>
<evidence type="ECO:0000256" key="10">
    <source>
        <dbReference type="ARBA" id="ARBA00023140"/>
    </source>
</evidence>
<evidence type="ECO:0000256" key="7">
    <source>
        <dbReference type="ARBA" id="ARBA00022832"/>
    </source>
</evidence>
<dbReference type="Proteomes" id="UP000678499">
    <property type="component" value="Unassembled WGS sequence"/>
</dbReference>
<dbReference type="GO" id="GO:0033540">
    <property type="term" value="P:fatty acid beta-oxidation using acyl-CoA oxidase"/>
    <property type="evidence" value="ECO:0007669"/>
    <property type="project" value="TreeGrafter"/>
</dbReference>
<evidence type="ECO:0000256" key="2">
    <source>
        <dbReference type="ARBA" id="ARBA00004275"/>
    </source>
</evidence>
<accession>A0A7R9BRA0</accession>
<evidence type="ECO:0008006" key="15">
    <source>
        <dbReference type="Google" id="ProtNLM"/>
    </source>
</evidence>
<gene>
    <name evidence="13" type="ORF">NMOB1V02_LOCUS6846</name>
</gene>
<dbReference type="GO" id="GO:0071949">
    <property type="term" value="F:FAD binding"/>
    <property type="evidence" value="ECO:0007669"/>
    <property type="project" value="InterPro"/>
</dbReference>
<dbReference type="Pfam" id="PF22924">
    <property type="entry name" value="ACOX_C_alpha1"/>
    <property type="match status" value="1"/>
</dbReference>
<evidence type="ECO:0000256" key="4">
    <source>
        <dbReference type="ARBA" id="ARBA00006288"/>
    </source>
</evidence>
<comment type="subcellular location">
    <subcellularLocation>
        <location evidence="2">Peroxisome</location>
    </subcellularLocation>
</comment>
<keyword evidence="14" id="KW-1185">Reference proteome</keyword>
<evidence type="ECO:0000313" key="14">
    <source>
        <dbReference type="Proteomes" id="UP000678499"/>
    </source>
</evidence>
<evidence type="ECO:0000256" key="3">
    <source>
        <dbReference type="ARBA" id="ARBA00004846"/>
    </source>
</evidence>
<evidence type="ECO:0000256" key="1">
    <source>
        <dbReference type="ARBA" id="ARBA00001974"/>
    </source>
</evidence>
<proteinExistence type="inferred from homology"/>
<dbReference type="GO" id="GO:0003997">
    <property type="term" value="F:acyl-CoA oxidase activity"/>
    <property type="evidence" value="ECO:0007669"/>
    <property type="project" value="InterPro"/>
</dbReference>
<dbReference type="OrthoDB" id="538336at2759"/>
<dbReference type="GO" id="GO:0005504">
    <property type="term" value="F:fatty acid binding"/>
    <property type="evidence" value="ECO:0007669"/>
    <property type="project" value="TreeGrafter"/>
</dbReference>
<dbReference type="InterPro" id="IPR036250">
    <property type="entry name" value="AcylCo_DH-like_C"/>
</dbReference>
<feature type="domain" description="Acyl-CoA oxidase C-alpha1" evidence="12">
    <location>
        <begin position="1"/>
        <end position="107"/>
    </location>
</feature>
<dbReference type="GO" id="GO:0055088">
    <property type="term" value="P:lipid homeostasis"/>
    <property type="evidence" value="ECO:0007669"/>
    <property type="project" value="TreeGrafter"/>
</dbReference>
<evidence type="ECO:0000256" key="8">
    <source>
        <dbReference type="ARBA" id="ARBA00023002"/>
    </source>
</evidence>
<keyword evidence="5" id="KW-0285">Flavoprotein</keyword>
<dbReference type="GO" id="GO:0005777">
    <property type="term" value="C:peroxisome"/>
    <property type="evidence" value="ECO:0007669"/>
    <property type="project" value="UniProtKB-SubCell"/>
</dbReference>
<dbReference type="Gene3D" id="1.20.140.10">
    <property type="entry name" value="Butyryl-CoA Dehydrogenase, subunit A, domain 3"/>
    <property type="match status" value="2"/>
</dbReference>
<keyword evidence="6" id="KW-0274">FAD</keyword>
<dbReference type="FunFam" id="1.20.140.10:FF:000013">
    <property type="entry name" value="Acyl-coenzyme A oxidase"/>
    <property type="match status" value="1"/>
</dbReference>